<dbReference type="RefSeq" id="WP_311620052.1">
    <property type="nucleotide sequence ID" value="NZ_JAVREV010000016.1"/>
</dbReference>
<accession>A0ABU2SA69</accession>
<dbReference type="Proteomes" id="UP001183615">
    <property type="component" value="Unassembled WGS sequence"/>
</dbReference>
<evidence type="ECO:0000313" key="2">
    <source>
        <dbReference type="Proteomes" id="UP001183615"/>
    </source>
</evidence>
<proteinExistence type="predicted"/>
<dbReference type="EMBL" id="JAVREV010000016">
    <property type="protein sequence ID" value="MDT0445866.1"/>
    <property type="molecule type" value="Genomic_DNA"/>
</dbReference>
<keyword evidence="2" id="KW-1185">Reference proteome</keyword>
<sequence>MGAFDEEWAQLQAAAREEQISASRHVSEAGGANDRLVASSDAQRAAADYLETELLPDARREGNLPVDELSRASARMSGWACATGLRTVSDGWAGKVALLTAQLQAEAEALRGVSTGFAGGELETTYQFGQLGSLADGTW</sequence>
<gene>
    <name evidence="1" type="ORF">RM779_25185</name>
</gene>
<reference evidence="2" key="1">
    <citation type="submission" date="2023-07" db="EMBL/GenBank/DDBJ databases">
        <title>30 novel species of actinomycetes from the DSMZ collection.</title>
        <authorList>
            <person name="Nouioui I."/>
        </authorList>
    </citation>
    <scope>NUCLEOTIDE SEQUENCE [LARGE SCALE GENOMIC DNA]</scope>
    <source>
        <strain evidence="2">DSM 41886</strain>
    </source>
</reference>
<name>A0ABU2SA69_9ACTN</name>
<organism evidence="1 2">
    <name type="scientific">Streptomyces johnsoniae</name>
    <dbReference type="NCBI Taxonomy" id="3075532"/>
    <lineage>
        <taxon>Bacteria</taxon>
        <taxon>Bacillati</taxon>
        <taxon>Actinomycetota</taxon>
        <taxon>Actinomycetes</taxon>
        <taxon>Kitasatosporales</taxon>
        <taxon>Streptomycetaceae</taxon>
        <taxon>Streptomyces</taxon>
    </lineage>
</organism>
<comment type="caution">
    <text evidence="1">The sequence shown here is derived from an EMBL/GenBank/DDBJ whole genome shotgun (WGS) entry which is preliminary data.</text>
</comment>
<evidence type="ECO:0000313" key="1">
    <source>
        <dbReference type="EMBL" id="MDT0445866.1"/>
    </source>
</evidence>
<protein>
    <submittedName>
        <fullName evidence="1">Uncharacterized protein</fullName>
    </submittedName>
</protein>